<dbReference type="InterPro" id="IPR029058">
    <property type="entry name" value="AB_hydrolase_fold"/>
</dbReference>
<dbReference type="SUPFAM" id="SSF53474">
    <property type="entry name" value="alpha/beta-Hydrolases"/>
    <property type="match status" value="1"/>
</dbReference>
<evidence type="ECO:0000259" key="6">
    <source>
        <dbReference type="Pfam" id="PF00326"/>
    </source>
</evidence>
<keyword evidence="2" id="KW-0007">Acetylation</keyword>
<dbReference type="InterPro" id="IPR001375">
    <property type="entry name" value="Peptidase_S9_cat"/>
</dbReference>
<evidence type="ECO:0000256" key="4">
    <source>
        <dbReference type="ARBA" id="ARBA00032596"/>
    </source>
</evidence>
<comment type="caution">
    <text evidence="7">The sequence shown here is derived from an EMBL/GenBank/DDBJ whole genome shotgun (WGS) entry which is preliminary data.</text>
</comment>
<dbReference type="EMBL" id="BIFH01000018">
    <property type="protein sequence ID" value="GCD95758.1"/>
    <property type="molecule type" value="Genomic_DNA"/>
</dbReference>
<dbReference type="PANTHER" id="PTHR42776:SF27">
    <property type="entry name" value="DIPEPTIDYL PEPTIDASE FAMILY MEMBER 6"/>
    <property type="match status" value="1"/>
</dbReference>
<dbReference type="Gene3D" id="2.120.10.30">
    <property type="entry name" value="TolB, C-terminal domain"/>
    <property type="match status" value="1"/>
</dbReference>
<dbReference type="InterPro" id="IPR002470">
    <property type="entry name" value="Peptidase_S9A"/>
</dbReference>
<proteinExistence type="predicted"/>
<dbReference type="SUPFAM" id="SSF69322">
    <property type="entry name" value="Tricorn protease domain 2"/>
    <property type="match status" value="1"/>
</dbReference>
<dbReference type="RefSeq" id="WP_126637853.1">
    <property type="nucleotide sequence ID" value="NZ_BIFH01000018.1"/>
</dbReference>
<dbReference type="Proteomes" id="UP000286931">
    <property type="component" value="Unassembled WGS sequence"/>
</dbReference>
<dbReference type="AlphaFoldDB" id="A0A401YMD9"/>
<keyword evidence="1 7" id="KW-0378">Hydrolase</keyword>
<dbReference type="GO" id="GO:0006508">
    <property type="term" value="P:proteolysis"/>
    <property type="evidence" value="ECO:0007669"/>
    <property type="project" value="InterPro"/>
</dbReference>
<evidence type="ECO:0000313" key="7">
    <source>
        <dbReference type="EMBL" id="GCD95758.1"/>
    </source>
</evidence>
<evidence type="ECO:0000256" key="5">
    <source>
        <dbReference type="ARBA" id="ARBA00045885"/>
    </source>
</evidence>
<evidence type="ECO:0000256" key="2">
    <source>
        <dbReference type="ARBA" id="ARBA00022990"/>
    </source>
</evidence>
<dbReference type="Pfam" id="PF00326">
    <property type="entry name" value="Peptidase_S9"/>
    <property type="match status" value="1"/>
</dbReference>
<dbReference type="Gene3D" id="3.40.50.1820">
    <property type="entry name" value="alpha/beta hydrolase"/>
    <property type="match status" value="1"/>
</dbReference>
<dbReference type="InterPro" id="IPR002471">
    <property type="entry name" value="Pept_S9_AS"/>
</dbReference>
<gene>
    <name evidence="7" type="ORF">EHYA_03441</name>
</gene>
<dbReference type="PROSITE" id="PS00708">
    <property type="entry name" value="PRO_ENDOPEP_SER"/>
    <property type="match status" value="1"/>
</dbReference>
<dbReference type="GO" id="GO:0004252">
    <property type="term" value="F:serine-type endopeptidase activity"/>
    <property type="evidence" value="ECO:0007669"/>
    <property type="project" value="InterPro"/>
</dbReference>
<evidence type="ECO:0000313" key="8">
    <source>
        <dbReference type="Proteomes" id="UP000286931"/>
    </source>
</evidence>
<reference evidence="7 8" key="1">
    <citation type="submission" date="2018-12" db="EMBL/GenBank/DDBJ databases">
        <title>Draft genome sequence of Embleya hyalina NBRC 13850T.</title>
        <authorList>
            <person name="Komaki H."/>
            <person name="Hosoyama A."/>
            <person name="Kimura A."/>
            <person name="Ichikawa N."/>
            <person name="Tamura T."/>
        </authorList>
    </citation>
    <scope>NUCLEOTIDE SEQUENCE [LARGE SCALE GENOMIC DNA]</scope>
    <source>
        <strain evidence="7 8">NBRC 13850</strain>
    </source>
</reference>
<feature type="domain" description="Peptidase S9 prolyl oligopeptidase catalytic" evidence="6">
    <location>
        <begin position="402"/>
        <end position="606"/>
    </location>
</feature>
<sequence length="625" mass="68108">MTESWHRFFTTDRILSMRRGRGERDLCLVVGDTEQGQTLARWDAERGIGVPLSGDFGDPGEAVLGADGELVLSLHDDNGSEVGHVWATSVDGTDRRDLTPDLAPYALRGIDTARYGDDVVITAAAPDGFSLWYLHDRGTRSPRRLFTSPHEAWNGLISADGRIASVDTTDHNPGVRRFAVTVVATGTGAVLGRLTDGPEAPVRAVRFSPVAGDDRLLVSTERTGFARPCVWDPADGGRIDVDAPDLDGDLVALDWSDDGTRILLAHVDRGLHRVLEFDLLRRELTAIAHPDGAYFEPDVAAAHLNQWASHYAADGRVRLLHQRFDQPLTVRYVDRSTGEVTALDPATPPVPGVRADSLVVYSTDGTPLQLWVCRPPNTEGPLPLVLNLHGGPNLVSVDSYNPQAQAWVDSGVAYASLNYRGSVTFGRRFREGFIGSIGDRELEDIESAVRRLVADRVADADRVFVTGASYGGFLSLLSVGRSPKVFAGAMAFVPMADWVGAYEDMNPALRAAWKAFFGADPRLDPDRFRHSSPITYVASVRSPVCIVQATHDTRTPPAQAYAYAKALQDVGGDVRLDWFSGGHETSSRRQEVEDQRQLMDLVQAALRGEPWSRGPVEPPTGRHLG</sequence>
<dbReference type="OrthoDB" id="128799at2"/>
<dbReference type="PRINTS" id="PR00862">
    <property type="entry name" value="PROLIGOPTASE"/>
</dbReference>
<comment type="function">
    <text evidence="5">This enzyme catalyzes the hydrolysis of the N-terminal peptide bond of an N-acetylated peptide to generate an N-acetylated amino acid and a peptide with a free N-terminus. It preferentially cleaves off Ac-Ala, Ac-Met and Ac-Ser. Also, involved in the degradation of oxidized and glycated proteins.</text>
</comment>
<dbReference type="InterPro" id="IPR011042">
    <property type="entry name" value="6-blade_b-propeller_TolB-like"/>
</dbReference>
<name>A0A401YMD9_9ACTN</name>
<evidence type="ECO:0000256" key="3">
    <source>
        <dbReference type="ARBA" id="ARBA00032284"/>
    </source>
</evidence>
<organism evidence="7 8">
    <name type="scientific">Embleya hyalina</name>
    <dbReference type="NCBI Taxonomy" id="516124"/>
    <lineage>
        <taxon>Bacteria</taxon>
        <taxon>Bacillati</taxon>
        <taxon>Actinomycetota</taxon>
        <taxon>Actinomycetes</taxon>
        <taxon>Kitasatosporales</taxon>
        <taxon>Streptomycetaceae</taxon>
        <taxon>Embleya</taxon>
    </lineage>
</organism>
<accession>A0A401YMD9</accession>
<protein>
    <recommendedName>
        <fullName evidence="4">Acyl-peptide hydrolase</fullName>
    </recommendedName>
    <alternativeName>
        <fullName evidence="3">Acylaminoacyl-peptidase</fullName>
    </alternativeName>
</protein>
<dbReference type="PANTHER" id="PTHR42776">
    <property type="entry name" value="SERINE PEPTIDASE S9 FAMILY MEMBER"/>
    <property type="match status" value="1"/>
</dbReference>
<evidence type="ECO:0000256" key="1">
    <source>
        <dbReference type="ARBA" id="ARBA00022801"/>
    </source>
</evidence>
<keyword evidence="8" id="KW-1185">Reference proteome</keyword>